<reference evidence="3" key="1">
    <citation type="submission" date="2016-06" db="UniProtKB">
        <authorList>
            <consortium name="WormBaseParasite"/>
        </authorList>
    </citation>
    <scope>IDENTIFICATION</scope>
</reference>
<dbReference type="WBParaSite" id="TCNE_0000809901-mRNA-1">
    <property type="protein sequence ID" value="TCNE_0000809901-mRNA-1"/>
    <property type="gene ID" value="TCNE_0000809901"/>
</dbReference>
<evidence type="ECO:0000313" key="3">
    <source>
        <dbReference type="WBParaSite" id="TCNE_0000809901-mRNA-1"/>
    </source>
</evidence>
<dbReference type="AlphaFoldDB" id="A0A183UHX9"/>
<evidence type="ECO:0000313" key="1">
    <source>
        <dbReference type="EMBL" id="VDM39420.1"/>
    </source>
</evidence>
<dbReference type="Proteomes" id="UP000050794">
    <property type="component" value="Unassembled WGS sequence"/>
</dbReference>
<proteinExistence type="predicted"/>
<gene>
    <name evidence="1" type="ORF">TCNE_LOCUS8099</name>
</gene>
<name>A0A183UHX9_TOXCA</name>
<dbReference type="EMBL" id="UYWY01019823">
    <property type="protein sequence ID" value="VDM39420.1"/>
    <property type="molecule type" value="Genomic_DNA"/>
</dbReference>
<sequence length="90" mass="10315">MDAGLHFLTKWDWADVMRGRTDATTVSSSRADLPFSNRRLARTYEMCYFRANDSDTEKCKSIMRQKGVTSALKRVLVCAQRSDQMAPTNF</sequence>
<reference evidence="1 2" key="2">
    <citation type="submission" date="2018-11" db="EMBL/GenBank/DDBJ databases">
        <authorList>
            <consortium name="Pathogen Informatics"/>
        </authorList>
    </citation>
    <scope>NUCLEOTIDE SEQUENCE [LARGE SCALE GENOMIC DNA]</scope>
</reference>
<accession>A0A183UHX9</accession>
<evidence type="ECO:0000313" key="2">
    <source>
        <dbReference type="Proteomes" id="UP000050794"/>
    </source>
</evidence>
<keyword evidence="2" id="KW-1185">Reference proteome</keyword>
<protein>
    <submittedName>
        <fullName evidence="3">Membrane protein insertion efficiency factor YidD</fullName>
    </submittedName>
</protein>
<organism evidence="2 3">
    <name type="scientific">Toxocara canis</name>
    <name type="common">Canine roundworm</name>
    <dbReference type="NCBI Taxonomy" id="6265"/>
    <lineage>
        <taxon>Eukaryota</taxon>
        <taxon>Metazoa</taxon>
        <taxon>Ecdysozoa</taxon>
        <taxon>Nematoda</taxon>
        <taxon>Chromadorea</taxon>
        <taxon>Rhabditida</taxon>
        <taxon>Spirurina</taxon>
        <taxon>Ascaridomorpha</taxon>
        <taxon>Ascaridoidea</taxon>
        <taxon>Toxocaridae</taxon>
        <taxon>Toxocara</taxon>
    </lineage>
</organism>